<evidence type="ECO:0000256" key="10">
    <source>
        <dbReference type="ARBA" id="ARBA00023136"/>
    </source>
</evidence>
<feature type="binding site" evidence="12">
    <location>
        <position position="218"/>
    </location>
    <ligand>
        <name>ATP</name>
        <dbReference type="ChEBI" id="CHEBI:30616"/>
    </ligand>
</feature>
<dbReference type="GO" id="GO:0005886">
    <property type="term" value="C:plasma membrane"/>
    <property type="evidence" value="ECO:0007669"/>
    <property type="project" value="TreeGrafter"/>
</dbReference>
<dbReference type="Gene3D" id="3.40.50.1000">
    <property type="entry name" value="HAD superfamily/HAD-like"/>
    <property type="match status" value="1"/>
</dbReference>
<organism evidence="16 17">
    <name type="scientific">Anisodus acutangulus</name>
    <dbReference type="NCBI Taxonomy" id="402998"/>
    <lineage>
        <taxon>Eukaryota</taxon>
        <taxon>Viridiplantae</taxon>
        <taxon>Streptophyta</taxon>
        <taxon>Embryophyta</taxon>
        <taxon>Tracheophyta</taxon>
        <taxon>Spermatophyta</taxon>
        <taxon>Magnoliopsida</taxon>
        <taxon>eudicotyledons</taxon>
        <taxon>Gunneridae</taxon>
        <taxon>Pentapetalae</taxon>
        <taxon>asterids</taxon>
        <taxon>lamiids</taxon>
        <taxon>Solanales</taxon>
        <taxon>Solanaceae</taxon>
        <taxon>Solanoideae</taxon>
        <taxon>Hyoscyameae</taxon>
        <taxon>Anisodus</taxon>
    </lineage>
</organism>
<dbReference type="GO" id="GO:0000287">
    <property type="term" value="F:magnesium ion binding"/>
    <property type="evidence" value="ECO:0007669"/>
    <property type="project" value="UniProtKB-UniRule"/>
</dbReference>
<comment type="subcellular location">
    <subcellularLocation>
        <location evidence="1 14">Membrane</location>
        <topology evidence="1 14">Multi-pass membrane protein</topology>
    </subcellularLocation>
</comment>
<dbReference type="InterPro" id="IPR023299">
    <property type="entry name" value="ATPase_P-typ_cyto_dom_N"/>
</dbReference>
<evidence type="ECO:0000256" key="7">
    <source>
        <dbReference type="ARBA" id="ARBA00022842"/>
    </source>
</evidence>
<feature type="binding site" evidence="12">
    <location>
        <position position="341"/>
    </location>
    <ligand>
        <name>ATP</name>
        <dbReference type="ChEBI" id="CHEBI:30616"/>
    </ligand>
</feature>
<evidence type="ECO:0000313" key="16">
    <source>
        <dbReference type="EMBL" id="KAJ8550759.1"/>
    </source>
</evidence>
<feature type="binding site" evidence="13">
    <location>
        <position position="361"/>
    </location>
    <ligand>
        <name>Mg(2+)</name>
        <dbReference type="ChEBI" id="CHEBI:18420"/>
    </ligand>
</feature>
<dbReference type="NCBIfam" id="TIGR01494">
    <property type="entry name" value="ATPase_P-type"/>
    <property type="match status" value="1"/>
</dbReference>
<feature type="binding site" evidence="12">
    <location>
        <position position="50"/>
    </location>
    <ligand>
        <name>ATP</name>
        <dbReference type="ChEBI" id="CHEBI:30616"/>
    </ligand>
</feature>
<dbReference type="GO" id="GO:0005524">
    <property type="term" value="F:ATP binding"/>
    <property type="evidence" value="ECO:0007669"/>
    <property type="project" value="UniProtKB-UniRule"/>
</dbReference>
<dbReference type="InterPro" id="IPR023214">
    <property type="entry name" value="HAD_sf"/>
</dbReference>
<comment type="similarity">
    <text evidence="2 14">Belongs to the cation transport ATPase (P-type) (TC 3.A.3) family. Type IV subfamily.</text>
</comment>
<feature type="binding site" evidence="12">
    <location>
        <position position="217"/>
    </location>
    <ligand>
        <name>ATP</name>
        <dbReference type="ChEBI" id="CHEBI:30616"/>
    </ligand>
</feature>
<feature type="binding site" evidence="12">
    <location>
        <position position="364"/>
    </location>
    <ligand>
        <name>ATP</name>
        <dbReference type="ChEBI" id="CHEBI:30616"/>
    </ligand>
</feature>
<dbReference type="GO" id="GO:0045332">
    <property type="term" value="P:phospholipid translocation"/>
    <property type="evidence" value="ECO:0007669"/>
    <property type="project" value="TreeGrafter"/>
</dbReference>
<dbReference type="EC" id="7.6.2.1" evidence="14"/>
<keyword evidence="9" id="KW-1133">Transmembrane helix</keyword>
<sequence>MEFRRASVWGKSYGRSLSATGASVNTYIGGMNNVDDSSVIIEYQGESLDEQALVAIASAYWYTLCERKSGHIVINVKGEKLRLDVLGLHEIDSERKRMSVVIRFPNNTVKVLVKGADTSMFSILSKDHEQIQNYTRNHLREYSSEGLRTLLVEWQCSYEDACTSLNDRSAKLRHTTSLIECNLTLLGATTIEDKLQEGVPEAIESLWQAGIEVCVLTGDKQETAISIGLSCKLLTSDMHQIIFNGSSENECKKLLSDAMAKYGVKRTKAENGYQEIPVSIKSYKLPQQLAGEEEIPGGPLALIINGNSLVYILEKDLEFELFDFVTSCKVLLCCHVAPLQKASIVDLIKSGTDDMTLLIGDGANDVSIIQMADVGVGICGQEGRQAMMASDFAMGQFRFLKRLLLVHGHWNYQRVGYLVLYNFYRNADFVFMLFWPMEWKPFAKVWLYVNLSLSGNVIGAKQVLKLRPLASN</sequence>
<keyword evidence="8 14" id="KW-1278">Translocase</keyword>
<evidence type="ECO:0000256" key="3">
    <source>
        <dbReference type="ARBA" id="ARBA00022692"/>
    </source>
</evidence>
<dbReference type="AlphaFoldDB" id="A0A9Q1M6S2"/>
<evidence type="ECO:0000256" key="5">
    <source>
        <dbReference type="ARBA" id="ARBA00022741"/>
    </source>
</evidence>
<keyword evidence="10" id="KW-0472">Membrane</keyword>
<dbReference type="SUPFAM" id="SSF81660">
    <property type="entry name" value="Metal cation-transporting ATPase, ATP-binding domain N"/>
    <property type="match status" value="1"/>
</dbReference>
<evidence type="ECO:0000256" key="4">
    <source>
        <dbReference type="ARBA" id="ARBA00022723"/>
    </source>
</evidence>
<accession>A0A9Q1M6S2</accession>
<dbReference type="SUPFAM" id="SSF56784">
    <property type="entry name" value="HAD-like"/>
    <property type="match status" value="1"/>
</dbReference>
<comment type="catalytic activity">
    <reaction evidence="11 14">
        <text>ATP + H2O + phospholipidSide 1 = ADP + phosphate + phospholipidSide 2.</text>
        <dbReference type="EC" id="7.6.2.1"/>
    </reaction>
</comment>
<dbReference type="InterPro" id="IPR036412">
    <property type="entry name" value="HAD-like_sf"/>
</dbReference>
<evidence type="ECO:0000256" key="14">
    <source>
        <dbReference type="RuleBase" id="RU362033"/>
    </source>
</evidence>
<evidence type="ECO:0000256" key="9">
    <source>
        <dbReference type="ARBA" id="ARBA00022989"/>
    </source>
</evidence>
<evidence type="ECO:0000256" key="13">
    <source>
        <dbReference type="PIRSR" id="PIRSR606539-3"/>
    </source>
</evidence>
<keyword evidence="7 13" id="KW-0460">Magnesium</keyword>
<feature type="binding site" evidence="12">
    <location>
        <position position="219"/>
    </location>
    <ligand>
        <name>ATP</name>
        <dbReference type="ChEBI" id="CHEBI:30616"/>
    </ligand>
</feature>
<feature type="binding site" evidence="12">
    <location>
        <position position="114"/>
    </location>
    <ligand>
        <name>ATP</name>
        <dbReference type="ChEBI" id="CHEBI:30616"/>
    </ligand>
</feature>
<reference evidence="17" key="1">
    <citation type="journal article" date="2023" name="Proc. Natl. Acad. Sci. U.S.A.">
        <title>Genomic and structural basis for evolution of tropane alkaloid biosynthesis.</title>
        <authorList>
            <person name="Wanga Y.-J."/>
            <person name="Taina T."/>
            <person name="Yua J.-Y."/>
            <person name="Lia J."/>
            <person name="Xua B."/>
            <person name="Chenc J."/>
            <person name="D'Auriad J.C."/>
            <person name="Huanga J.-P."/>
            <person name="Huanga S.-X."/>
        </authorList>
    </citation>
    <scope>NUCLEOTIDE SEQUENCE [LARGE SCALE GENOMIC DNA]</scope>
    <source>
        <strain evidence="17">cv. KIB-2019</strain>
    </source>
</reference>
<dbReference type="PANTHER" id="PTHR24092">
    <property type="entry name" value="PROBABLE PHOSPHOLIPID-TRANSPORTING ATPASE"/>
    <property type="match status" value="1"/>
</dbReference>
<dbReference type="EMBL" id="JAJAGQ010000010">
    <property type="protein sequence ID" value="KAJ8550759.1"/>
    <property type="molecule type" value="Genomic_DNA"/>
</dbReference>
<gene>
    <name evidence="16" type="ORF">K7X08_000129</name>
</gene>
<evidence type="ECO:0000256" key="6">
    <source>
        <dbReference type="ARBA" id="ARBA00022840"/>
    </source>
</evidence>
<evidence type="ECO:0000256" key="1">
    <source>
        <dbReference type="ARBA" id="ARBA00004141"/>
    </source>
</evidence>
<dbReference type="InterPro" id="IPR032630">
    <property type="entry name" value="P_typ_ATPase_c"/>
</dbReference>
<dbReference type="Pfam" id="PF16212">
    <property type="entry name" value="PhoLip_ATPase_C"/>
    <property type="match status" value="1"/>
</dbReference>
<keyword evidence="6 12" id="KW-0067">ATP-binding</keyword>
<dbReference type="NCBIfam" id="TIGR01652">
    <property type="entry name" value="ATPase-Plipid"/>
    <property type="match status" value="1"/>
</dbReference>
<feature type="binding site" evidence="12">
    <location>
        <position position="365"/>
    </location>
    <ligand>
        <name>ATP</name>
        <dbReference type="ChEBI" id="CHEBI:30616"/>
    </ligand>
</feature>
<dbReference type="Gene3D" id="3.40.1110.10">
    <property type="entry name" value="Calcium-transporting ATPase, cytoplasmic domain N"/>
    <property type="match status" value="1"/>
</dbReference>
<evidence type="ECO:0000313" key="17">
    <source>
        <dbReference type="Proteomes" id="UP001152561"/>
    </source>
</evidence>
<dbReference type="InterPro" id="IPR001757">
    <property type="entry name" value="P_typ_ATPase"/>
</dbReference>
<keyword evidence="5 12" id="KW-0547">Nucleotide-binding</keyword>
<dbReference type="Pfam" id="PF13246">
    <property type="entry name" value="Cation_ATPase"/>
    <property type="match status" value="1"/>
</dbReference>
<dbReference type="InterPro" id="IPR006539">
    <property type="entry name" value="P-type_ATPase_IV"/>
</dbReference>
<name>A0A9Q1M6S2_9SOLA</name>
<comment type="cofactor">
    <cofactor evidence="13">
        <name>Mg(2+)</name>
        <dbReference type="ChEBI" id="CHEBI:18420"/>
    </cofactor>
</comment>
<evidence type="ECO:0000256" key="12">
    <source>
        <dbReference type="PIRSR" id="PIRSR606539-2"/>
    </source>
</evidence>
<evidence type="ECO:0000256" key="8">
    <source>
        <dbReference type="ARBA" id="ARBA00022967"/>
    </source>
</evidence>
<feature type="binding site" evidence="12">
    <location>
        <position position="148"/>
    </location>
    <ligand>
        <name>ATP</name>
        <dbReference type="ChEBI" id="CHEBI:30616"/>
    </ligand>
</feature>
<protein>
    <recommendedName>
        <fullName evidence="14">Phospholipid-transporting ATPase</fullName>
        <ecNumber evidence="14">7.6.2.1</ecNumber>
    </recommendedName>
</protein>
<evidence type="ECO:0000256" key="2">
    <source>
        <dbReference type="ARBA" id="ARBA00008109"/>
    </source>
</evidence>
<keyword evidence="17" id="KW-1185">Reference proteome</keyword>
<keyword evidence="3" id="KW-0812">Transmembrane</keyword>
<comment type="caution">
    <text evidence="16">The sequence shown here is derived from an EMBL/GenBank/DDBJ whole genome shotgun (WGS) entry which is preliminary data.</text>
</comment>
<proteinExistence type="inferred from homology"/>
<dbReference type="FunFam" id="3.40.50.1000:FF:000014">
    <property type="entry name" value="Phospholipid-transporting ATPase"/>
    <property type="match status" value="1"/>
</dbReference>
<keyword evidence="4 13" id="KW-0479">Metal-binding</keyword>
<dbReference type="PANTHER" id="PTHR24092:SF148">
    <property type="entry name" value="PHOSPHOLIPID-TRANSPORTING ATPASE"/>
    <property type="match status" value="1"/>
</dbReference>
<evidence type="ECO:0000256" key="11">
    <source>
        <dbReference type="ARBA" id="ARBA00034036"/>
    </source>
</evidence>
<evidence type="ECO:0000259" key="15">
    <source>
        <dbReference type="Pfam" id="PF16212"/>
    </source>
</evidence>
<dbReference type="OrthoDB" id="377733at2759"/>
<feature type="binding site" evidence="13">
    <location>
        <position position="365"/>
    </location>
    <ligand>
        <name>Mg(2+)</name>
        <dbReference type="ChEBI" id="CHEBI:18420"/>
    </ligand>
</feature>
<dbReference type="GO" id="GO:0140326">
    <property type="term" value="F:ATPase-coupled intramembrane lipid transporter activity"/>
    <property type="evidence" value="ECO:0007669"/>
    <property type="project" value="UniProtKB-EC"/>
</dbReference>
<feature type="domain" description="P-type ATPase C-terminal" evidence="15">
    <location>
        <begin position="388"/>
        <end position="436"/>
    </location>
</feature>
<dbReference type="GO" id="GO:0016887">
    <property type="term" value="F:ATP hydrolysis activity"/>
    <property type="evidence" value="ECO:0007669"/>
    <property type="project" value="InterPro"/>
</dbReference>
<dbReference type="Proteomes" id="UP001152561">
    <property type="component" value="Unassembled WGS sequence"/>
</dbReference>